<comment type="similarity">
    <text evidence="8">Belongs to the MGMT family.</text>
</comment>
<dbReference type="InterPro" id="IPR023546">
    <property type="entry name" value="MGMT"/>
</dbReference>
<dbReference type="CDD" id="cd06445">
    <property type="entry name" value="ATase"/>
    <property type="match status" value="1"/>
</dbReference>
<protein>
    <recommendedName>
        <fullName evidence="8">Methylated-DNA--protein-cysteine methyltransferase</fullName>
        <ecNumber evidence="8">2.1.1.63</ecNumber>
    </recommendedName>
    <alternativeName>
        <fullName evidence="8">6-O-methylguanine-DNA methyltransferase</fullName>
        <shortName evidence="8">MGMT</shortName>
    </alternativeName>
    <alternativeName>
        <fullName evidence="8">O-6-methylguanine-DNA-alkyltransferase</fullName>
    </alternativeName>
</protein>
<dbReference type="GO" id="GO:0003908">
    <property type="term" value="F:methylated-DNA-[protein]-cysteine S-methyltransferase activity"/>
    <property type="evidence" value="ECO:0007669"/>
    <property type="project" value="UniProtKB-EC"/>
</dbReference>
<accession>A0ABV7F157</accession>
<evidence type="ECO:0000256" key="1">
    <source>
        <dbReference type="ARBA" id="ARBA00001286"/>
    </source>
</evidence>
<name>A0ABV7F157_9BURK</name>
<dbReference type="InterPro" id="IPR036388">
    <property type="entry name" value="WH-like_DNA-bd_sf"/>
</dbReference>
<dbReference type="NCBIfam" id="TIGR00589">
    <property type="entry name" value="ogt"/>
    <property type="match status" value="1"/>
</dbReference>
<comment type="caution">
    <text evidence="11">The sequence shown here is derived from an EMBL/GenBank/DDBJ whole genome shotgun (WGS) entry which is preliminary data.</text>
</comment>
<keyword evidence="3 8" id="KW-0489">Methyltransferase</keyword>
<dbReference type="PANTHER" id="PTHR10815:SF5">
    <property type="entry name" value="METHYLATED-DNA--PROTEIN-CYSTEINE METHYLTRANSFERASE"/>
    <property type="match status" value="1"/>
</dbReference>
<keyword evidence="2 8" id="KW-0963">Cytoplasm</keyword>
<keyword evidence="6 8" id="KW-0234">DNA repair</keyword>
<evidence type="ECO:0000256" key="7">
    <source>
        <dbReference type="ARBA" id="ARBA00049348"/>
    </source>
</evidence>
<reference evidence="12" key="1">
    <citation type="journal article" date="2019" name="Int. J. Syst. Evol. Microbiol.">
        <title>The Global Catalogue of Microorganisms (GCM) 10K type strain sequencing project: providing services to taxonomists for standard genome sequencing and annotation.</title>
        <authorList>
            <consortium name="The Broad Institute Genomics Platform"/>
            <consortium name="The Broad Institute Genome Sequencing Center for Infectious Disease"/>
            <person name="Wu L."/>
            <person name="Ma J."/>
        </authorList>
    </citation>
    <scope>NUCLEOTIDE SEQUENCE [LARGE SCALE GENOMIC DNA]</scope>
    <source>
        <strain evidence="12">KCTC 42986</strain>
    </source>
</reference>
<dbReference type="Proteomes" id="UP001595530">
    <property type="component" value="Unassembled WGS sequence"/>
</dbReference>
<dbReference type="InterPro" id="IPR014048">
    <property type="entry name" value="MethylDNA_cys_MeTrfase_DNA-bd"/>
</dbReference>
<keyword evidence="4 8" id="KW-0808">Transferase</keyword>
<dbReference type="Gene3D" id="3.30.160.70">
    <property type="entry name" value="Methylated DNA-protein cysteine methyltransferase domain"/>
    <property type="match status" value="1"/>
</dbReference>
<dbReference type="PROSITE" id="PS00374">
    <property type="entry name" value="MGMT"/>
    <property type="match status" value="1"/>
</dbReference>
<comment type="subcellular location">
    <subcellularLocation>
        <location evidence="8">Cytoplasm</location>
    </subcellularLocation>
</comment>
<dbReference type="RefSeq" id="WP_390321796.1">
    <property type="nucleotide sequence ID" value="NZ_JBHRTP010000018.1"/>
</dbReference>
<comment type="function">
    <text evidence="8">Involved in the cellular defense against the biological effects of O6-methylguanine (O6-MeG) and O4-methylthymine (O4-MeT) in DNA. Repairs the methylated nucleobase in DNA by stoichiometrically transferring the methyl group to a cysteine residue in the enzyme. This is a suicide reaction: the enzyme is irreversibly inactivated.</text>
</comment>
<feature type="domain" description="Methylated-DNA-[protein]-cysteine S-methyltransferase DNA binding" evidence="9">
    <location>
        <begin position="80"/>
        <end position="159"/>
    </location>
</feature>
<feature type="domain" description="Methylguanine DNA methyltransferase ribonuclease-like" evidence="10">
    <location>
        <begin position="7"/>
        <end position="73"/>
    </location>
</feature>
<evidence type="ECO:0000256" key="8">
    <source>
        <dbReference type="HAMAP-Rule" id="MF_00772"/>
    </source>
</evidence>
<evidence type="ECO:0000313" key="12">
    <source>
        <dbReference type="Proteomes" id="UP001595530"/>
    </source>
</evidence>
<feature type="active site" description="Nucleophile; methyl group acceptor" evidence="8">
    <location>
        <position position="131"/>
    </location>
</feature>
<evidence type="ECO:0000256" key="2">
    <source>
        <dbReference type="ARBA" id="ARBA00022490"/>
    </source>
</evidence>
<comment type="miscellaneous">
    <text evidence="8">This enzyme catalyzes only one turnover and therefore is not strictly catalytic. According to one definition, an enzyme is a biocatalyst that acts repeatedly and over many reaction cycles.</text>
</comment>
<evidence type="ECO:0000256" key="4">
    <source>
        <dbReference type="ARBA" id="ARBA00022679"/>
    </source>
</evidence>
<comment type="catalytic activity">
    <reaction evidence="7 8">
        <text>a 6-O-methyl-2'-deoxyguanosine in DNA + L-cysteinyl-[protein] = S-methyl-L-cysteinyl-[protein] + a 2'-deoxyguanosine in DNA</text>
        <dbReference type="Rhea" id="RHEA:24000"/>
        <dbReference type="Rhea" id="RHEA-COMP:10131"/>
        <dbReference type="Rhea" id="RHEA-COMP:10132"/>
        <dbReference type="Rhea" id="RHEA-COMP:11367"/>
        <dbReference type="Rhea" id="RHEA-COMP:11368"/>
        <dbReference type="ChEBI" id="CHEBI:29950"/>
        <dbReference type="ChEBI" id="CHEBI:82612"/>
        <dbReference type="ChEBI" id="CHEBI:85445"/>
        <dbReference type="ChEBI" id="CHEBI:85448"/>
        <dbReference type="EC" id="2.1.1.63"/>
    </reaction>
</comment>
<sequence>MIHYLGHDSPLGTMLIAATERGLRSAVFEDQRHFNGIAGWQHDPQHPLLQQAVQQLDAYFAGQRRGFELPLDIPDTQGTEFQRSVWRGLLTIPFGRTSSYAELAHKIGNPKAVRAVGAANGRNPIAIIVPCHRVIGAAGALVGYAGGLERKRFLLALESGQEQILL</sequence>
<dbReference type="InterPro" id="IPR036217">
    <property type="entry name" value="MethylDNA_cys_MeTrfase_DNAb"/>
</dbReference>
<evidence type="ECO:0000256" key="5">
    <source>
        <dbReference type="ARBA" id="ARBA00022763"/>
    </source>
</evidence>
<dbReference type="Pfam" id="PF02870">
    <property type="entry name" value="Methyltransf_1N"/>
    <property type="match status" value="1"/>
</dbReference>
<dbReference type="SUPFAM" id="SSF46767">
    <property type="entry name" value="Methylated DNA-protein cysteine methyltransferase, C-terminal domain"/>
    <property type="match status" value="1"/>
</dbReference>
<evidence type="ECO:0000256" key="6">
    <source>
        <dbReference type="ARBA" id="ARBA00023204"/>
    </source>
</evidence>
<dbReference type="GO" id="GO:0032259">
    <property type="term" value="P:methylation"/>
    <property type="evidence" value="ECO:0007669"/>
    <property type="project" value="UniProtKB-KW"/>
</dbReference>
<gene>
    <name evidence="11" type="ORF">ACFOFO_06245</name>
</gene>
<evidence type="ECO:0000256" key="3">
    <source>
        <dbReference type="ARBA" id="ARBA00022603"/>
    </source>
</evidence>
<dbReference type="HAMAP" id="MF_00772">
    <property type="entry name" value="OGT"/>
    <property type="match status" value="1"/>
</dbReference>
<evidence type="ECO:0000313" key="11">
    <source>
        <dbReference type="EMBL" id="MFC3107562.1"/>
    </source>
</evidence>
<dbReference type="SUPFAM" id="SSF53155">
    <property type="entry name" value="Methylated DNA-protein cysteine methyltransferase domain"/>
    <property type="match status" value="1"/>
</dbReference>
<dbReference type="InterPro" id="IPR036631">
    <property type="entry name" value="MGMT_N_sf"/>
</dbReference>
<dbReference type="EMBL" id="JBHRTP010000018">
    <property type="protein sequence ID" value="MFC3107562.1"/>
    <property type="molecule type" value="Genomic_DNA"/>
</dbReference>
<dbReference type="Gene3D" id="1.10.10.10">
    <property type="entry name" value="Winged helix-like DNA-binding domain superfamily/Winged helix DNA-binding domain"/>
    <property type="match status" value="1"/>
</dbReference>
<dbReference type="PANTHER" id="PTHR10815">
    <property type="entry name" value="METHYLATED-DNA--PROTEIN-CYSTEINE METHYLTRANSFERASE"/>
    <property type="match status" value="1"/>
</dbReference>
<dbReference type="InterPro" id="IPR008332">
    <property type="entry name" value="MethylG_MeTrfase_N"/>
</dbReference>
<evidence type="ECO:0000259" key="10">
    <source>
        <dbReference type="Pfam" id="PF02870"/>
    </source>
</evidence>
<dbReference type="Pfam" id="PF01035">
    <property type="entry name" value="DNA_binding_1"/>
    <property type="match status" value="1"/>
</dbReference>
<comment type="catalytic activity">
    <reaction evidence="1 8">
        <text>a 4-O-methyl-thymidine in DNA + L-cysteinyl-[protein] = a thymidine in DNA + S-methyl-L-cysteinyl-[protein]</text>
        <dbReference type="Rhea" id="RHEA:53428"/>
        <dbReference type="Rhea" id="RHEA-COMP:10131"/>
        <dbReference type="Rhea" id="RHEA-COMP:10132"/>
        <dbReference type="Rhea" id="RHEA-COMP:13555"/>
        <dbReference type="Rhea" id="RHEA-COMP:13556"/>
        <dbReference type="ChEBI" id="CHEBI:29950"/>
        <dbReference type="ChEBI" id="CHEBI:82612"/>
        <dbReference type="ChEBI" id="CHEBI:137386"/>
        <dbReference type="ChEBI" id="CHEBI:137387"/>
        <dbReference type="EC" id="2.1.1.63"/>
    </reaction>
</comment>
<keyword evidence="12" id="KW-1185">Reference proteome</keyword>
<dbReference type="InterPro" id="IPR001497">
    <property type="entry name" value="MethylDNA_cys_MeTrfase_AS"/>
</dbReference>
<evidence type="ECO:0000259" key="9">
    <source>
        <dbReference type="Pfam" id="PF01035"/>
    </source>
</evidence>
<organism evidence="11 12">
    <name type="scientific">Undibacterium arcticum</name>
    <dbReference type="NCBI Taxonomy" id="1762892"/>
    <lineage>
        <taxon>Bacteria</taxon>
        <taxon>Pseudomonadati</taxon>
        <taxon>Pseudomonadota</taxon>
        <taxon>Betaproteobacteria</taxon>
        <taxon>Burkholderiales</taxon>
        <taxon>Oxalobacteraceae</taxon>
        <taxon>Undibacterium</taxon>
    </lineage>
</organism>
<dbReference type="EC" id="2.1.1.63" evidence="8"/>
<proteinExistence type="inferred from homology"/>
<keyword evidence="5 8" id="KW-0227">DNA damage</keyword>